<sequence>MTSAGIGLMIFGAITSLFTHKKIVSGVIKATADDMIFFKQLIEKGKLKAVIDQTYSLEQITMAHAHVDKGHKKGNVIIRMNHQ</sequence>
<reference evidence="2" key="1">
    <citation type="submission" date="2016-10" db="EMBL/GenBank/DDBJ databases">
        <authorList>
            <person name="Varghese N."/>
            <person name="Submissions S."/>
        </authorList>
    </citation>
    <scope>NUCLEOTIDE SEQUENCE [LARGE SCALE GENOMIC DNA]</scope>
    <source>
        <strain evidence="2">DSM 15718</strain>
    </source>
</reference>
<dbReference type="EMBL" id="FNMV01000014">
    <property type="protein sequence ID" value="SDX73524.1"/>
    <property type="molecule type" value="Genomic_DNA"/>
</dbReference>
<protein>
    <submittedName>
        <fullName evidence="1">Zinc-binding dehydrogenase</fullName>
    </submittedName>
</protein>
<dbReference type="Pfam" id="PF13602">
    <property type="entry name" value="ADH_zinc_N_2"/>
    <property type="match status" value="1"/>
</dbReference>
<dbReference type="Gene3D" id="3.90.180.10">
    <property type="entry name" value="Medium-chain alcohol dehydrogenases, catalytic domain"/>
    <property type="match status" value="1"/>
</dbReference>
<dbReference type="Proteomes" id="UP000198569">
    <property type="component" value="Unassembled WGS sequence"/>
</dbReference>
<dbReference type="AlphaFoldDB" id="A0A1H3E6F8"/>
<organism evidence="1 2">
    <name type="scientific">Flavobacterium degerlachei</name>
    <dbReference type="NCBI Taxonomy" id="229203"/>
    <lineage>
        <taxon>Bacteria</taxon>
        <taxon>Pseudomonadati</taxon>
        <taxon>Bacteroidota</taxon>
        <taxon>Flavobacteriia</taxon>
        <taxon>Flavobacteriales</taxon>
        <taxon>Flavobacteriaceae</taxon>
        <taxon>Flavobacterium</taxon>
    </lineage>
</organism>
<accession>A0A1H3E6F8</accession>
<evidence type="ECO:0000313" key="1">
    <source>
        <dbReference type="EMBL" id="SDX73524.1"/>
    </source>
</evidence>
<dbReference type="Gene3D" id="3.40.50.720">
    <property type="entry name" value="NAD(P)-binding Rossmann-like Domain"/>
    <property type="match status" value="1"/>
</dbReference>
<keyword evidence="2" id="KW-1185">Reference proteome</keyword>
<name>A0A1H3E6F8_9FLAO</name>
<proteinExistence type="predicted"/>
<evidence type="ECO:0000313" key="2">
    <source>
        <dbReference type="Proteomes" id="UP000198569"/>
    </source>
</evidence>
<dbReference type="STRING" id="229203.SAMN05444338_11438"/>
<gene>
    <name evidence="1" type="ORF">SAMN05444338_11438</name>
</gene>